<dbReference type="Proteomes" id="UP000593892">
    <property type="component" value="Chromosome"/>
</dbReference>
<dbReference type="RefSeq" id="WP_194450964.1">
    <property type="nucleotide sequence ID" value="NZ_CP063849.1"/>
</dbReference>
<accession>A0A7S7SKL9</accession>
<name>A0A7S7SKL9_PALFE</name>
<dbReference type="KEGG" id="pfer:IRI77_04920"/>
<dbReference type="EMBL" id="CP063849">
    <property type="protein sequence ID" value="QOY89302.1"/>
    <property type="molecule type" value="Genomic_DNA"/>
</dbReference>
<organism evidence="1 2">
    <name type="scientific">Paludibaculum fermentans</name>
    <dbReference type="NCBI Taxonomy" id="1473598"/>
    <lineage>
        <taxon>Bacteria</taxon>
        <taxon>Pseudomonadati</taxon>
        <taxon>Acidobacteriota</taxon>
        <taxon>Terriglobia</taxon>
        <taxon>Bryobacterales</taxon>
        <taxon>Bryobacteraceae</taxon>
        <taxon>Paludibaculum</taxon>
    </lineage>
</organism>
<evidence type="ECO:0000313" key="2">
    <source>
        <dbReference type="Proteomes" id="UP000593892"/>
    </source>
</evidence>
<protein>
    <submittedName>
        <fullName evidence="1">Uncharacterized protein</fullName>
    </submittedName>
</protein>
<proteinExistence type="predicted"/>
<dbReference type="AlphaFoldDB" id="A0A7S7SKL9"/>
<gene>
    <name evidence="1" type="ORF">IRI77_04920</name>
</gene>
<sequence>MPEFPGLKTGAVAQYPLGRGLRTGTTVVEFLDGGEQRFASQRIRRRWVVRMEQLDEGEALRVAAFAEQYLNTLEPFRFTDPWNGAVSERCVLEGDEAAVRAVSRMECGVALVVTEEVG</sequence>
<reference evidence="1 2" key="1">
    <citation type="submission" date="2020-10" db="EMBL/GenBank/DDBJ databases">
        <title>Complete genome sequence of Paludibaculum fermentans P105T, a facultatively anaerobic acidobacterium capable of dissimilatory Fe(III) reduction.</title>
        <authorList>
            <person name="Dedysh S.N."/>
            <person name="Beletsky A.V."/>
            <person name="Kulichevskaya I.S."/>
            <person name="Mardanov A.V."/>
            <person name="Ravin N.V."/>
        </authorList>
    </citation>
    <scope>NUCLEOTIDE SEQUENCE [LARGE SCALE GENOMIC DNA]</scope>
    <source>
        <strain evidence="1 2">P105</strain>
    </source>
</reference>
<keyword evidence="2" id="KW-1185">Reference proteome</keyword>
<evidence type="ECO:0000313" key="1">
    <source>
        <dbReference type="EMBL" id="QOY89302.1"/>
    </source>
</evidence>